<keyword evidence="2" id="KW-1185">Reference proteome</keyword>
<protein>
    <submittedName>
        <fullName evidence="1">Uncharacterized protein</fullName>
    </submittedName>
</protein>
<organism evidence="1 2">
    <name type="scientific">Choristoneura fumiferana</name>
    <name type="common">Spruce budworm moth</name>
    <name type="synonym">Archips fumiferana</name>
    <dbReference type="NCBI Taxonomy" id="7141"/>
    <lineage>
        <taxon>Eukaryota</taxon>
        <taxon>Metazoa</taxon>
        <taxon>Ecdysozoa</taxon>
        <taxon>Arthropoda</taxon>
        <taxon>Hexapoda</taxon>
        <taxon>Insecta</taxon>
        <taxon>Pterygota</taxon>
        <taxon>Neoptera</taxon>
        <taxon>Endopterygota</taxon>
        <taxon>Lepidoptera</taxon>
        <taxon>Glossata</taxon>
        <taxon>Ditrysia</taxon>
        <taxon>Tortricoidea</taxon>
        <taxon>Tortricidae</taxon>
        <taxon>Tortricinae</taxon>
        <taxon>Choristoneura</taxon>
    </lineage>
</organism>
<accession>A0ACC0K4H6</accession>
<evidence type="ECO:0000313" key="1">
    <source>
        <dbReference type="EMBL" id="KAI8431279.1"/>
    </source>
</evidence>
<dbReference type="EMBL" id="CM046131">
    <property type="protein sequence ID" value="KAI8431279.1"/>
    <property type="molecule type" value="Genomic_DNA"/>
</dbReference>
<sequence length="158" mass="16687">MLAAPLDAPGLSDDHTVSAIRSDNVKTFLGWKQCAADGAATSRRASDHRPSSTVRRTATNASRPSPLPPHPSPLTPRTIALSIEEGARLMDAQRVPAAVRVLRGALLRFHGAAAAPRRHAYLAHEALRAALATAGNTHFVSAAADQHEDDAPTPDQTI</sequence>
<comment type="caution">
    <text evidence="1">The sequence shown here is derived from an EMBL/GenBank/DDBJ whole genome shotgun (WGS) entry which is preliminary data.</text>
</comment>
<proteinExistence type="predicted"/>
<name>A0ACC0K4H6_CHOFU</name>
<dbReference type="Proteomes" id="UP001064048">
    <property type="component" value="Chromosome Z"/>
</dbReference>
<gene>
    <name evidence="1" type="ORF">MSG28_001304</name>
</gene>
<reference evidence="1 2" key="1">
    <citation type="journal article" date="2022" name="Genome Biol. Evol.">
        <title>The Spruce Budworm Genome: Reconstructing the Evolutionary History of Antifreeze Proteins.</title>
        <authorList>
            <person name="Beliveau C."/>
            <person name="Gagne P."/>
            <person name="Picq S."/>
            <person name="Vernygora O."/>
            <person name="Keeling C.I."/>
            <person name="Pinkney K."/>
            <person name="Doucet D."/>
            <person name="Wen F."/>
            <person name="Johnston J.S."/>
            <person name="Maaroufi H."/>
            <person name="Boyle B."/>
            <person name="Laroche J."/>
            <person name="Dewar K."/>
            <person name="Juretic N."/>
            <person name="Blackburn G."/>
            <person name="Nisole A."/>
            <person name="Brunet B."/>
            <person name="Brandao M."/>
            <person name="Lumley L."/>
            <person name="Duan J."/>
            <person name="Quan G."/>
            <person name="Lucarotti C.J."/>
            <person name="Roe A.D."/>
            <person name="Sperling F.A.H."/>
            <person name="Levesque R.C."/>
            <person name="Cusson M."/>
        </authorList>
    </citation>
    <scope>NUCLEOTIDE SEQUENCE [LARGE SCALE GENOMIC DNA]</scope>
    <source>
        <strain evidence="1">Glfc:IPQL:Cfum</strain>
    </source>
</reference>
<evidence type="ECO:0000313" key="2">
    <source>
        <dbReference type="Proteomes" id="UP001064048"/>
    </source>
</evidence>